<comment type="caution">
    <text evidence="2">The sequence shown here is derived from an EMBL/GenBank/DDBJ whole genome shotgun (WGS) entry which is preliminary data.</text>
</comment>
<evidence type="ECO:0000313" key="3">
    <source>
        <dbReference type="Proteomes" id="UP001172159"/>
    </source>
</evidence>
<protein>
    <submittedName>
        <fullName evidence="2">Uncharacterized protein</fullName>
    </submittedName>
</protein>
<dbReference type="Proteomes" id="UP001172159">
    <property type="component" value="Unassembled WGS sequence"/>
</dbReference>
<evidence type="ECO:0000313" key="2">
    <source>
        <dbReference type="EMBL" id="KAK0744602.1"/>
    </source>
</evidence>
<dbReference type="SUPFAM" id="SSF81301">
    <property type="entry name" value="Nucleotidyltransferase"/>
    <property type="match status" value="1"/>
</dbReference>
<dbReference type="InterPro" id="IPR043519">
    <property type="entry name" value="NT_sf"/>
</dbReference>
<keyword evidence="3" id="KW-1185">Reference proteome</keyword>
<proteinExistence type="predicted"/>
<feature type="region of interest" description="Disordered" evidence="1">
    <location>
        <begin position="266"/>
        <end position="291"/>
    </location>
</feature>
<feature type="compositionally biased region" description="Low complexity" evidence="1">
    <location>
        <begin position="266"/>
        <end position="280"/>
    </location>
</feature>
<sequence>MSSYQNPSQSHSRTSSRSSGNRSTRGSPTRQLPPAPATYTGEMLDDLEEQNENNVTSRHLVYALDHVVDVLRANGIRYGVMGGMSMILLGNQGRTTSDVDVAVEVKTRDLLAAFSTDDRVYMPRANAVAGSGVARIFVLTGRAYGQDVPTLAVEVDLILNGNKGAPGTLRGATNSHTVSTACGPRSYSILGLQYLFLAKLRSFYARESTRDYNDLVWMSFSHPQPIMDVAPQLDYELRRYFADQFEKREHDPNRVTWLYNLLGVSRPSSRSSSQGSQGSHRSGGSGSRRIR</sequence>
<dbReference type="AlphaFoldDB" id="A0AA40K3S6"/>
<feature type="region of interest" description="Disordered" evidence="1">
    <location>
        <begin position="1"/>
        <end position="39"/>
    </location>
</feature>
<dbReference type="EMBL" id="JAUKTV010000002">
    <property type="protein sequence ID" value="KAK0744602.1"/>
    <property type="molecule type" value="Genomic_DNA"/>
</dbReference>
<feature type="compositionally biased region" description="Low complexity" evidence="1">
    <location>
        <begin position="1"/>
        <end position="30"/>
    </location>
</feature>
<name>A0AA40K3S6_9PEZI</name>
<organism evidence="2 3">
    <name type="scientific">Apiosordaria backusii</name>
    <dbReference type="NCBI Taxonomy" id="314023"/>
    <lineage>
        <taxon>Eukaryota</taxon>
        <taxon>Fungi</taxon>
        <taxon>Dikarya</taxon>
        <taxon>Ascomycota</taxon>
        <taxon>Pezizomycotina</taxon>
        <taxon>Sordariomycetes</taxon>
        <taxon>Sordariomycetidae</taxon>
        <taxon>Sordariales</taxon>
        <taxon>Lasiosphaeriaceae</taxon>
        <taxon>Apiosordaria</taxon>
    </lineage>
</organism>
<evidence type="ECO:0000256" key="1">
    <source>
        <dbReference type="SAM" id="MobiDB-lite"/>
    </source>
</evidence>
<reference evidence="2" key="1">
    <citation type="submission" date="2023-06" db="EMBL/GenBank/DDBJ databases">
        <title>Genome-scale phylogeny and comparative genomics of the fungal order Sordariales.</title>
        <authorList>
            <consortium name="Lawrence Berkeley National Laboratory"/>
            <person name="Hensen N."/>
            <person name="Bonometti L."/>
            <person name="Westerberg I."/>
            <person name="Brannstrom I.O."/>
            <person name="Guillou S."/>
            <person name="Cros-Aarteil S."/>
            <person name="Calhoun S."/>
            <person name="Haridas S."/>
            <person name="Kuo A."/>
            <person name="Mondo S."/>
            <person name="Pangilinan J."/>
            <person name="Riley R."/>
            <person name="Labutti K."/>
            <person name="Andreopoulos B."/>
            <person name="Lipzen A."/>
            <person name="Chen C."/>
            <person name="Yanf M."/>
            <person name="Daum C."/>
            <person name="Ng V."/>
            <person name="Clum A."/>
            <person name="Steindorff A."/>
            <person name="Ohm R."/>
            <person name="Martin F."/>
            <person name="Silar P."/>
            <person name="Natvig D."/>
            <person name="Lalanne C."/>
            <person name="Gautier V."/>
            <person name="Ament-Velasquez S.L."/>
            <person name="Kruys A."/>
            <person name="Hutchinson M.I."/>
            <person name="Powell A.J."/>
            <person name="Barry K."/>
            <person name="Miller A.N."/>
            <person name="Grigoriev I.V."/>
            <person name="Debuchy R."/>
            <person name="Gladieux P."/>
            <person name="Thoren M.H."/>
            <person name="Johannesson H."/>
        </authorList>
    </citation>
    <scope>NUCLEOTIDE SEQUENCE</scope>
    <source>
        <strain evidence="2">CBS 540.89</strain>
    </source>
</reference>
<accession>A0AA40K3S6</accession>
<dbReference type="Gene3D" id="3.30.460.40">
    <property type="match status" value="1"/>
</dbReference>
<gene>
    <name evidence="2" type="ORF">B0T21DRAFT_344782</name>
</gene>
<feature type="compositionally biased region" description="Gly residues" evidence="1">
    <location>
        <begin position="281"/>
        <end position="291"/>
    </location>
</feature>